<dbReference type="AlphaFoldDB" id="I7KGQ9"/>
<gene>
    <name evidence="4" type="ORF">BN55_07775</name>
</gene>
<dbReference type="EMBL" id="CAKE01000002">
    <property type="protein sequence ID" value="CCI81450.1"/>
    <property type="molecule type" value="Genomic_DNA"/>
</dbReference>
<accession>I7KGQ9</accession>
<dbReference type="InterPro" id="IPR054530">
    <property type="entry name" value="TcaA_4th"/>
</dbReference>
<dbReference type="Proteomes" id="UP000009320">
    <property type="component" value="Unassembled WGS sequence"/>
</dbReference>
<name>I7KGQ9_9LACO</name>
<evidence type="ECO:0000313" key="4">
    <source>
        <dbReference type="EMBL" id="CCI81450.1"/>
    </source>
</evidence>
<organism evidence="4 5">
    <name type="scientific">Lactobacillus hominis DSM 23910 = CRBIP 24.179</name>
    <dbReference type="NCBI Taxonomy" id="1423758"/>
    <lineage>
        <taxon>Bacteria</taxon>
        <taxon>Bacillati</taxon>
        <taxon>Bacillota</taxon>
        <taxon>Bacilli</taxon>
        <taxon>Lactobacillales</taxon>
        <taxon>Lactobacillaceae</taxon>
        <taxon>Lactobacillus</taxon>
    </lineage>
</organism>
<evidence type="ECO:0000259" key="2">
    <source>
        <dbReference type="Pfam" id="PF13240"/>
    </source>
</evidence>
<dbReference type="GeneID" id="82847988"/>
<keyword evidence="1" id="KW-0472">Membrane</keyword>
<dbReference type="Pfam" id="PF22820">
    <property type="entry name" value="TcaA_3rd_4th"/>
    <property type="match status" value="1"/>
</dbReference>
<comment type="caution">
    <text evidence="4">The sequence shown here is derived from an EMBL/GenBank/DDBJ whole genome shotgun (WGS) entry which is preliminary data.</text>
</comment>
<dbReference type="InterPro" id="IPR026870">
    <property type="entry name" value="Zinc_ribbon_dom"/>
</dbReference>
<feature type="domain" description="Zinc-ribbon" evidence="2">
    <location>
        <begin position="5"/>
        <end position="26"/>
    </location>
</feature>
<protein>
    <submittedName>
        <fullName evidence="4">Uncharacterized protein</fullName>
    </submittedName>
</protein>
<evidence type="ECO:0000313" key="5">
    <source>
        <dbReference type="Proteomes" id="UP000009320"/>
    </source>
</evidence>
<feature type="transmembrane region" description="Helical" evidence="1">
    <location>
        <begin position="57"/>
        <end position="76"/>
    </location>
</feature>
<proteinExistence type="predicted"/>
<dbReference type="PANTHER" id="PTHR40038:SF1">
    <property type="entry name" value="MEMBRANE-ASSOCIATED PROTEIN TCAA"/>
    <property type="match status" value="1"/>
</dbReference>
<dbReference type="eggNOG" id="COG4640">
    <property type="taxonomic scope" value="Bacteria"/>
</dbReference>
<evidence type="ECO:0000256" key="1">
    <source>
        <dbReference type="SAM" id="Phobius"/>
    </source>
</evidence>
<evidence type="ECO:0000259" key="3">
    <source>
        <dbReference type="Pfam" id="PF22820"/>
    </source>
</evidence>
<keyword evidence="1" id="KW-1133">Transmembrane helix</keyword>
<reference evidence="4 5" key="1">
    <citation type="submission" date="2012-06" db="EMBL/GenBank/DDBJ databases">
        <title>Draft Genome Sequence of Lactobacillus hominis Strain CRBIP 24.179T, isolated from human intestine.</title>
        <authorList>
            <person name="Cousin S."/>
            <person name="Ma L."/>
            <person name="Bizet C."/>
            <person name="Loux V."/>
            <person name="Bouchier C."/>
            <person name="Clermont D."/>
            <person name="Creno S."/>
        </authorList>
    </citation>
    <scope>NUCLEOTIDE SEQUENCE [LARGE SCALE GENOMIC DNA]</scope>
    <source>
        <strain evidence="5">CRBIP 24.179T</strain>
    </source>
</reference>
<sequence>MDKKFCPNCGKPIKEDTQFCPNCGAEIKQEVKPAVSQKQTNAASPAVKAPMSKKKKWSLITGIVLVAVIVILVAVGNNVYSKDKQVSHIVYELTNKNGDAASVIKPADDSVKVTKSSAKATQQNFEKLSSNRSDIENALTMSGQYQNYKLVQDGHKWLIFPNYKLEVPTYNPQVNTNHSNSELFVDGKKQGKFVKSGDMYSCKMDPVMEGTHKIEVRSKIHGRSLKAVSNQNINSNSEVDLAIKTGTFKVKGIPNADVYINDEKVGKLNKDGIKTFEDYPLTNGMTLYVKTKLDGKTVTSETIKNLEVDADGSTDYKVEPQFAGSISKDDAERLLTDQLNTDEPDADAFVGGKDSKAYHLIADALKKISDMDGFIRISNCDVKVSDLHLSASDETTVNFTVTYDFDFEDKTNHQVNEWDGCVIKNVGTQDDPEYKIKDLGKYKLIKSENEDD</sequence>
<dbReference type="STRING" id="1423758.FC41_GL000504"/>
<dbReference type="PANTHER" id="PTHR40038">
    <property type="entry name" value="MEMBRANE-ASSOCIATED PROTEIN TCAA"/>
    <property type="match status" value="1"/>
</dbReference>
<dbReference type="Pfam" id="PF13240">
    <property type="entry name" value="Zn_Ribbon_1"/>
    <property type="match status" value="1"/>
</dbReference>
<keyword evidence="1" id="KW-0812">Transmembrane</keyword>
<keyword evidence="5" id="KW-1185">Reference proteome</keyword>
<dbReference type="RefSeq" id="WP_008470211.1">
    <property type="nucleotide sequence ID" value="NZ_AYZP01000010.1"/>
</dbReference>
<feature type="domain" description="TcaA 4th" evidence="3">
    <location>
        <begin position="247"/>
        <end position="309"/>
    </location>
</feature>